<dbReference type="EMBL" id="BK007738">
    <property type="protein sequence ID" value="DAA34694.1"/>
    <property type="molecule type" value="mRNA"/>
</dbReference>
<evidence type="ECO:0000256" key="1">
    <source>
        <dbReference type="ARBA" id="ARBA00022669"/>
    </source>
</evidence>
<keyword evidence="5" id="KW-0325">Glycoprotein</keyword>
<evidence type="ECO:0000256" key="5">
    <source>
        <dbReference type="ARBA" id="ARBA00023180"/>
    </source>
</evidence>
<keyword evidence="2 6" id="KW-0732">Signal</keyword>
<dbReference type="InterPro" id="IPR051940">
    <property type="entry name" value="Chitin_bind-dev_reg"/>
</dbReference>
<dbReference type="Pfam" id="PF01607">
    <property type="entry name" value="CBM_14"/>
    <property type="match status" value="1"/>
</dbReference>
<dbReference type="Gene3D" id="2.170.140.10">
    <property type="entry name" value="Chitin binding domain"/>
    <property type="match status" value="1"/>
</dbReference>
<dbReference type="GO" id="GO:0005576">
    <property type="term" value="C:extracellular region"/>
    <property type="evidence" value="ECO:0007669"/>
    <property type="project" value="InterPro"/>
</dbReference>
<dbReference type="PANTHER" id="PTHR23301:SF0">
    <property type="entry name" value="CHITIN-BINDING TYPE-2 DOMAIN-CONTAINING PROTEIN-RELATED"/>
    <property type="match status" value="1"/>
</dbReference>
<evidence type="ECO:0000256" key="2">
    <source>
        <dbReference type="ARBA" id="ARBA00022729"/>
    </source>
</evidence>
<dbReference type="GO" id="GO:0008061">
    <property type="term" value="F:chitin binding"/>
    <property type="evidence" value="ECO:0007669"/>
    <property type="project" value="UniProtKB-KW"/>
</dbReference>
<keyword evidence="1" id="KW-0147">Chitin-binding</keyword>
<protein>
    <submittedName>
        <fullName evidence="8">Peritrophin</fullName>
    </submittedName>
</protein>
<keyword evidence="3" id="KW-0677">Repeat</keyword>
<feature type="chain" id="PRO_5003255261" evidence="6">
    <location>
        <begin position="30"/>
        <end position="246"/>
    </location>
</feature>
<proteinExistence type="evidence at transcript level"/>
<dbReference type="PANTHER" id="PTHR23301">
    <property type="entry name" value="CHITIN BINDING PERITROPHIN-A"/>
    <property type="match status" value="1"/>
</dbReference>
<dbReference type="SUPFAM" id="SSF57625">
    <property type="entry name" value="Invertebrate chitin-binding proteins"/>
    <property type="match status" value="1"/>
</dbReference>
<organism evidence="8">
    <name type="scientific">Amblyomma variegatum</name>
    <name type="common">Tropical bont tick</name>
    <dbReference type="NCBI Taxonomy" id="34610"/>
    <lineage>
        <taxon>Eukaryota</taxon>
        <taxon>Metazoa</taxon>
        <taxon>Ecdysozoa</taxon>
        <taxon>Arthropoda</taxon>
        <taxon>Chelicerata</taxon>
        <taxon>Arachnida</taxon>
        <taxon>Acari</taxon>
        <taxon>Parasitiformes</taxon>
        <taxon>Ixodida</taxon>
        <taxon>Ixodoidea</taxon>
        <taxon>Ixodidae</taxon>
        <taxon>Amblyomminae</taxon>
        <taxon>Amblyomma</taxon>
    </lineage>
</organism>
<feature type="domain" description="Chitin-binding type-2" evidence="7">
    <location>
        <begin position="32"/>
        <end position="93"/>
    </location>
</feature>
<evidence type="ECO:0000256" key="6">
    <source>
        <dbReference type="SAM" id="SignalP"/>
    </source>
</evidence>
<sequence>MAVQRGVMVPSKVVVVVVALSFLVAACCAQLPTGCPPVDRRGDNATLFANPNDCSTFYICSQGKPVLLECPKGLLFNDATKTCDYAYNVKCVAPEPTPAPEQAEVVTTKVVVTKIVKEVFKPADDSVASVTIKNDIVEPEVQPTTAKPAVADADVSLDDGLSEPVATKNDVVEPDVQPTTAKPALVDADVSLDDGLSEPVASIDDSRSPVVNADASVSDLETATQPVVKTLKTLTTQEAWLTLMST</sequence>
<evidence type="ECO:0000259" key="7">
    <source>
        <dbReference type="PROSITE" id="PS50940"/>
    </source>
</evidence>
<evidence type="ECO:0000256" key="4">
    <source>
        <dbReference type="ARBA" id="ARBA00023157"/>
    </source>
</evidence>
<reference evidence="8" key="1">
    <citation type="journal article" date="2011" name="BMC Genomics">
        <title>A further insight into the sialome of the tropical bont tick, Amblyomma variegatum.</title>
        <authorList>
            <person name="Ribeiro J.M."/>
            <person name="Anderson J.M."/>
            <person name="Manoukis N.C."/>
            <person name="Meng Z."/>
            <person name="Francishetti I.M."/>
        </authorList>
    </citation>
    <scope>NUCLEOTIDE SEQUENCE</scope>
    <source>
        <strain evidence="8">Amb_var-34</strain>
        <tissue evidence="8">Salivary gland</tissue>
    </source>
</reference>
<evidence type="ECO:0000256" key="3">
    <source>
        <dbReference type="ARBA" id="ARBA00022737"/>
    </source>
</evidence>
<dbReference type="PROSITE" id="PS51257">
    <property type="entry name" value="PROKAR_LIPOPROTEIN"/>
    <property type="match status" value="1"/>
</dbReference>
<dbReference type="InterPro" id="IPR036508">
    <property type="entry name" value="Chitin-bd_dom_sf"/>
</dbReference>
<evidence type="ECO:0000313" key="8">
    <source>
        <dbReference type="EMBL" id="DAA34694.1"/>
    </source>
</evidence>
<dbReference type="InterPro" id="IPR002557">
    <property type="entry name" value="Chitin-bd_dom"/>
</dbReference>
<dbReference type="PROSITE" id="PS50940">
    <property type="entry name" value="CHIT_BIND_II"/>
    <property type="match status" value="1"/>
</dbReference>
<feature type="signal peptide" evidence="6">
    <location>
        <begin position="1"/>
        <end position="29"/>
    </location>
</feature>
<keyword evidence="4" id="KW-1015">Disulfide bond</keyword>
<accession>F0JA37</accession>
<dbReference type="AlphaFoldDB" id="F0JA37"/>
<name>F0JA37_AMBVA</name>
<dbReference type="SMART" id="SM00494">
    <property type="entry name" value="ChtBD2"/>
    <property type="match status" value="1"/>
</dbReference>